<dbReference type="OrthoDB" id="10250354at2759"/>
<evidence type="ECO:0000259" key="2">
    <source>
        <dbReference type="PROSITE" id="PS50076"/>
    </source>
</evidence>
<reference evidence="3 4" key="1">
    <citation type="submission" date="2016-09" db="EMBL/GenBank/DDBJ databases">
        <title>Extensive genetic diversity and differential bi-allelic expression allows diatom success in the polar Southern Ocean.</title>
        <authorList>
            <consortium name="DOE Joint Genome Institute"/>
            <person name="Mock T."/>
            <person name="Otillar R.P."/>
            <person name="Strauss J."/>
            <person name="Dupont C."/>
            <person name="Frickenhaus S."/>
            <person name="Maumus F."/>
            <person name="Mcmullan M."/>
            <person name="Sanges R."/>
            <person name="Schmutz J."/>
            <person name="Toseland A."/>
            <person name="Valas R."/>
            <person name="Veluchamy A."/>
            <person name="Ward B.J."/>
            <person name="Allen A."/>
            <person name="Barry K."/>
            <person name="Falciatore A."/>
            <person name="Ferrante M."/>
            <person name="Fortunato A.E."/>
            <person name="Gloeckner G."/>
            <person name="Gruber A."/>
            <person name="Hipkin R."/>
            <person name="Janech M."/>
            <person name="Kroth P."/>
            <person name="Leese F."/>
            <person name="Lindquist E."/>
            <person name="Lyon B.R."/>
            <person name="Martin J."/>
            <person name="Mayer C."/>
            <person name="Parker M."/>
            <person name="Quesneville H."/>
            <person name="Raymond J."/>
            <person name="Uhlig C."/>
            <person name="Valentin K.U."/>
            <person name="Worden A.Z."/>
            <person name="Armbrust E.V."/>
            <person name="Bowler C."/>
            <person name="Green B."/>
            <person name="Moulton V."/>
            <person name="Van Oosterhout C."/>
            <person name="Grigoriev I."/>
        </authorList>
    </citation>
    <scope>NUCLEOTIDE SEQUENCE [LARGE SCALE GENOMIC DNA]</scope>
    <source>
        <strain evidence="3 4">CCMP1102</strain>
    </source>
</reference>
<sequence length="511" mass="56114">LFSTRRPKDGWAGLSSGIKSVAKGTAAGVASLIAQPMVGAKQGGFGGFFTGLATGVASCVALPATGVCVGAYQVSRGVYNSAEAISSSNKGMVWNEKNREWIYYNLEVDMREVEKLAEERKQKGDLYGVGGSSNNLNGGGPERAVKDRTYYDLMGVSTNATQGQMKKAYYVKARKCHPDKNVGDPTAANRFQELGHAYQILANDQSRAAYDRDGLSINDEKGQKLNMSDIDPYIFFAVMFGAESVQPYIGELWIANKAEMFLKDSKMAQDLATKRVRQMMEEDEFLQRRRQVTCAINIKKRIASYVDEEEESNEGAEEQFVLSCQAEAAKICRSVFGHVFCTTIGKAFELEATEFLGYARSPVIGNWDTYNAGYQKRASNFNNNYRVLNAGISAIQAGSKAMKHVESIQKQAEEQSSLSGATTPGAPGATPFDNAQAKETMKKLEDTLPTILELAWAINVRDITKTLKEVCHKLFNDASVDIEVRLKRAEAVKLLGREFHAIGTVSETMKD</sequence>
<dbReference type="FunCoup" id="A0A1E7FND0">
    <property type="interactions" value="7"/>
</dbReference>
<dbReference type="AlphaFoldDB" id="A0A1E7FND0"/>
<protein>
    <submittedName>
        <fullName evidence="3">DnaJ-domain-containing protein</fullName>
    </submittedName>
</protein>
<feature type="region of interest" description="Disordered" evidence="1">
    <location>
        <begin position="412"/>
        <end position="433"/>
    </location>
</feature>
<dbReference type="Gene3D" id="1.10.287.110">
    <property type="entry name" value="DnaJ domain"/>
    <property type="match status" value="1"/>
</dbReference>
<accession>A0A1E7FND0</accession>
<evidence type="ECO:0000313" key="3">
    <source>
        <dbReference type="EMBL" id="OEU19679.1"/>
    </source>
</evidence>
<dbReference type="InterPro" id="IPR001623">
    <property type="entry name" value="DnaJ_domain"/>
</dbReference>
<dbReference type="SUPFAM" id="SSF46565">
    <property type="entry name" value="Chaperone J-domain"/>
    <property type="match status" value="1"/>
</dbReference>
<dbReference type="InterPro" id="IPR052423">
    <property type="entry name" value="EMIR"/>
</dbReference>
<dbReference type="EMBL" id="KV784355">
    <property type="protein sequence ID" value="OEU19679.1"/>
    <property type="molecule type" value="Genomic_DNA"/>
</dbReference>
<evidence type="ECO:0000256" key="1">
    <source>
        <dbReference type="SAM" id="MobiDB-lite"/>
    </source>
</evidence>
<dbReference type="PROSITE" id="PS50076">
    <property type="entry name" value="DNAJ_2"/>
    <property type="match status" value="1"/>
</dbReference>
<dbReference type="Proteomes" id="UP000095751">
    <property type="component" value="Unassembled WGS sequence"/>
</dbReference>
<dbReference type="PANTHER" id="PTHR44094">
    <property type="entry name" value="DNAJ HEAT SHOCK N-TERMINAL DOMAIN-CONTAINING PROTEIN"/>
    <property type="match status" value="1"/>
</dbReference>
<evidence type="ECO:0000313" key="4">
    <source>
        <dbReference type="Proteomes" id="UP000095751"/>
    </source>
</evidence>
<dbReference type="KEGG" id="fcy:FRACYDRAFT_156946"/>
<dbReference type="Pfam" id="PF14308">
    <property type="entry name" value="DnaJ-X"/>
    <property type="match status" value="1"/>
</dbReference>
<dbReference type="InParanoid" id="A0A1E7FND0"/>
<feature type="non-terminal residue" evidence="3">
    <location>
        <position position="511"/>
    </location>
</feature>
<dbReference type="PANTHER" id="PTHR44094:SF8">
    <property type="entry name" value="DNAJ HEAT SHOCK N-TERMINAL DOMAIN-CONTAINING PROTEIN-RELATED"/>
    <property type="match status" value="1"/>
</dbReference>
<proteinExistence type="predicted"/>
<organism evidence="3 4">
    <name type="scientific">Fragilariopsis cylindrus CCMP1102</name>
    <dbReference type="NCBI Taxonomy" id="635003"/>
    <lineage>
        <taxon>Eukaryota</taxon>
        <taxon>Sar</taxon>
        <taxon>Stramenopiles</taxon>
        <taxon>Ochrophyta</taxon>
        <taxon>Bacillariophyta</taxon>
        <taxon>Bacillariophyceae</taxon>
        <taxon>Bacillariophycidae</taxon>
        <taxon>Bacillariales</taxon>
        <taxon>Bacillariaceae</taxon>
        <taxon>Fragilariopsis</taxon>
    </lineage>
</organism>
<dbReference type="InterPro" id="IPR036869">
    <property type="entry name" value="J_dom_sf"/>
</dbReference>
<dbReference type="CDD" id="cd06257">
    <property type="entry name" value="DnaJ"/>
    <property type="match status" value="1"/>
</dbReference>
<dbReference type="PRINTS" id="PR00625">
    <property type="entry name" value="JDOMAIN"/>
</dbReference>
<gene>
    <name evidence="3" type="ORF">FRACYDRAFT_156946</name>
</gene>
<dbReference type="SMART" id="SM00271">
    <property type="entry name" value="DnaJ"/>
    <property type="match status" value="1"/>
</dbReference>
<dbReference type="InterPro" id="IPR018253">
    <property type="entry name" value="DnaJ_domain_CS"/>
</dbReference>
<name>A0A1E7FND0_9STRA</name>
<keyword evidence="4" id="KW-1185">Reference proteome</keyword>
<feature type="compositionally biased region" description="Low complexity" evidence="1">
    <location>
        <begin position="420"/>
        <end position="431"/>
    </location>
</feature>
<feature type="non-terminal residue" evidence="3">
    <location>
        <position position="1"/>
    </location>
</feature>
<dbReference type="InterPro" id="IPR026894">
    <property type="entry name" value="DnaJ_X"/>
</dbReference>
<dbReference type="Pfam" id="PF00226">
    <property type="entry name" value="DnaJ"/>
    <property type="match status" value="1"/>
</dbReference>
<feature type="domain" description="J" evidence="2">
    <location>
        <begin position="149"/>
        <end position="214"/>
    </location>
</feature>
<dbReference type="PROSITE" id="PS00636">
    <property type="entry name" value="DNAJ_1"/>
    <property type="match status" value="1"/>
</dbReference>